<evidence type="ECO:0000313" key="3">
    <source>
        <dbReference type="EMBL" id="CQD08021.1"/>
    </source>
</evidence>
<keyword evidence="2" id="KW-0560">Oxidoreductase</keyword>
<gene>
    <name evidence="3" type="ORF">BN000_01625</name>
</gene>
<sequence>MTHRYTAENHALQWVHIIILSGQFVDTMPEDLLSLDGRIVVVSGAAGGGIGTTVTRMVAEAGATVVAVSRGRDNLDRHLGPLRAAGLSVVPVAADAATDDGVRTTIDAARRADGELHGLVNVAGGADPSTWMPSTRVTRGDWRDLFTRNLETMFFMSQAVAAELKHRGRPGSIVSISSISGMNTAPFHIAYGTAKAAIVAATRTMALELADGPAPIRVNAVAPGVTETPASGAYVDSDAERDRRAIAMGRRGRPAEVAGAVLFLLSDLSSYITGQTLLVDGGLNLRWGHLGADNTSLFLKDESFRAAITRWDG</sequence>
<name>A0A0U1D4E4_9MYCO</name>
<dbReference type="CDD" id="cd05233">
    <property type="entry name" value="SDR_c"/>
    <property type="match status" value="1"/>
</dbReference>
<evidence type="ECO:0000256" key="2">
    <source>
        <dbReference type="ARBA" id="ARBA00023002"/>
    </source>
</evidence>
<accession>A0A0U1D4E4</accession>
<dbReference type="GO" id="GO:0006633">
    <property type="term" value="P:fatty acid biosynthetic process"/>
    <property type="evidence" value="ECO:0007669"/>
    <property type="project" value="TreeGrafter"/>
</dbReference>
<evidence type="ECO:0000313" key="4">
    <source>
        <dbReference type="Proteomes" id="UP000199601"/>
    </source>
</evidence>
<dbReference type="PANTHER" id="PTHR42760:SF133">
    <property type="entry name" value="3-OXOACYL-[ACYL-CARRIER-PROTEIN] REDUCTASE"/>
    <property type="match status" value="1"/>
</dbReference>
<organism evidence="3 4">
    <name type="scientific">Mycobacterium europaeum</name>
    <dbReference type="NCBI Taxonomy" id="761804"/>
    <lineage>
        <taxon>Bacteria</taxon>
        <taxon>Bacillati</taxon>
        <taxon>Actinomycetota</taxon>
        <taxon>Actinomycetes</taxon>
        <taxon>Mycobacteriales</taxon>
        <taxon>Mycobacteriaceae</taxon>
        <taxon>Mycobacterium</taxon>
        <taxon>Mycobacterium simiae complex</taxon>
    </lineage>
</organism>
<dbReference type="EMBL" id="CTEC01000001">
    <property type="protein sequence ID" value="CQD08021.1"/>
    <property type="molecule type" value="Genomic_DNA"/>
</dbReference>
<dbReference type="GO" id="GO:0016616">
    <property type="term" value="F:oxidoreductase activity, acting on the CH-OH group of donors, NAD or NADP as acceptor"/>
    <property type="evidence" value="ECO:0007669"/>
    <property type="project" value="TreeGrafter"/>
</dbReference>
<dbReference type="Pfam" id="PF13561">
    <property type="entry name" value="adh_short_C2"/>
    <property type="match status" value="1"/>
</dbReference>
<keyword evidence="4" id="KW-1185">Reference proteome</keyword>
<dbReference type="InterPro" id="IPR036291">
    <property type="entry name" value="NAD(P)-bd_dom_sf"/>
</dbReference>
<protein>
    <submittedName>
        <fullName evidence="3">Short-chain type dehydrogenase/reductase</fullName>
    </submittedName>
</protein>
<dbReference type="AlphaFoldDB" id="A0A0U1D4E4"/>
<dbReference type="PRINTS" id="PR00081">
    <property type="entry name" value="GDHRDH"/>
</dbReference>
<dbReference type="FunFam" id="3.40.50.720:FF:000084">
    <property type="entry name" value="Short-chain dehydrogenase reductase"/>
    <property type="match status" value="1"/>
</dbReference>
<dbReference type="PANTHER" id="PTHR42760">
    <property type="entry name" value="SHORT-CHAIN DEHYDROGENASES/REDUCTASES FAMILY MEMBER"/>
    <property type="match status" value="1"/>
</dbReference>
<dbReference type="PRINTS" id="PR00080">
    <property type="entry name" value="SDRFAMILY"/>
</dbReference>
<reference evidence="4" key="1">
    <citation type="submission" date="2015-03" db="EMBL/GenBank/DDBJ databases">
        <authorList>
            <person name="Urmite Genomes"/>
        </authorList>
    </citation>
    <scope>NUCLEOTIDE SEQUENCE [LARGE SCALE GENOMIC DNA]</scope>
    <source>
        <strain evidence="4">CSUR P1344</strain>
    </source>
</reference>
<comment type="similarity">
    <text evidence="1">Belongs to the short-chain dehydrogenases/reductases (SDR) family.</text>
</comment>
<dbReference type="SUPFAM" id="SSF51735">
    <property type="entry name" value="NAD(P)-binding Rossmann-fold domains"/>
    <property type="match status" value="1"/>
</dbReference>
<dbReference type="Proteomes" id="UP000199601">
    <property type="component" value="Unassembled WGS sequence"/>
</dbReference>
<dbReference type="Gene3D" id="3.40.50.720">
    <property type="entry name" value="NAD(P)-binding Rossmann-like Domain"/>
    <property type="match status" value="1"/>
</dbReference>
<proteinExistence type="inferred from homology"/>
<evidence type="ECO:0000256" key="1">
    <source>
        <dbReference type="ARBA" id="ARBA00006484"/>
    </source>
</evidence>
<dbReference type="GO" id="GO:0048038">
    <property type="term" value="F:quinone binding"/>
    <property type="evidence" value="ECO:0007669"/>
    <property type="project" value="TreeGrafter"/>
</dbReference>
<dbReference type="InterPro" id="IPR002347">
    <property type="entry name" value="SDR_fam"/>
</dbReference>